<dbReference type="RefSeq" id="WP_009534337.1">
    <property type="nucleotide sequence ID" value="NZ_KE148312.1"/>
</dbReference>
<dbReference type="STRING" id="796943.HMPREF9625_00473"/>
<reference evidence="2" key="2">
    <citation type="submission" date="2013-03" db="EMBL/GenBank/DDBJ databases">
        <title>The Genome Sequence of Oribacterium sp. ACB1.</title>
        <authorList>
            <consortium name="The Broad Institute Genomics Platform"/>
            <consortium name="The Broad Institute Genome Sequencing Center for Infectious Disease"/>
            <person name="Earl A."/>
            <person name="Ward D."/>
            <person name="Feldgarden M."/>
            <person name="Gevers D."/>
            <person name="Sizova M."/>
            <person name="Hazen A."/>
            <person name="Epstein S."/>
            <person name="Walker B."/>
            <person name="Young S."/>
            <person name="Zeng Q."/>
            <person name="Gargeya S."/>
            <person name="Fitzgerald M."/>
            <person name="Haas B."/>
            <person name="Abouelleil A."/>
            <person name="Allen A.W."/>
            <person name="Alvarado L."/>
            <person name="Arachchi H.M."/>
            <person name="Berlin A.M."/>
            <person name="Chapman S.B."/>
            <person name="Gainer-Dewar J."/>
            <person name="Goldberg J."/>
            <person name="Griggs A."/>
            <person name="Gujja S."/>
            <person name="Hansen M."/>
            <person name="Howarth C."/>
            <person name="Imamovic A."/>
            <person name="Ireland A."/>
            <person name="Larimer J."/>
            <person name="McCowan C."/>
            <person name="Murphy C."/>
            <person name="Pearson M."/>
            <person name="Poon T.W."/>
            <person name="Priest M."/>
            <person name="Roberts A."/>
            <person name="Saif S."/>
            <person name="Shea T."/>
            <person name="Sisk P."/>
            <person name="Sykes S."/>
            <person name="Wortman J."/>
            <person name="Nusbaum C."/>
            <person name="Birren B."/>
        </authorList>
    </citation>
    <scope>NUCLEOTIDE SEQUENCE [LARGE SCALE GENOMIC DNA]</scope>
    <source>
        <strain evidence="2">ACB1</strain>
    </source>
</reference>
<protein>
    <recommendedName>
        <fullName evidence="1">Putative Se/S carrier protein-like domain-containing protein</fullName>
    </recommendedName>
</protein>
<name>G9WM90_9FIRM</name>
<comment type="caution">
    <text evidence="2">The sequence shown here is derived from an EMBL/GenBank/DDBJ whole genome shotgun (WGS) entry which is preliminary data.</text>
</comment>
<sequence>MTKYYILFDNHEQAIKLRRDLQNAGIGSVIAPTPREASLCCGVCLRIDEQEYPALERYLKNNASTYRELKKINESFNAKRDSYL</sequence>
<gene>
    <name evidence="2" type="ORF">HMPREF9625_00473</name>
</gene>
<dbReference type="EMBL" id="AFZC02000003">
    <property type="protein sequence ID" value="EHL12436.1"/>
    <property type="molecule type" value="Genomic_DNA"/>
</dbReference>
<dbReference type="PATRIC" id="fig|796943.3.peg.868"/>
<dbReference type="Pfam" id="PF11823">
    <property type="entry name" value="Se_S_carrier"/>
    <property type="match status" value="1"/>
</dbReference>
<evidence type="ECO:0000259" key="1">
    <source>
        <dbReference type="Pfam" id="PF11823"/>
    </source>
</evidence>
<keyword evidence="3" id="KW-1185">Reference proteome</keyword>
<dbReference type="HOGENOM" id="CLU_167443_1_1_9"/>
<organism evidence="2 3">
    <name type="scientific">Oribacterium parvum ACB1</name>
    <dbReference type="NCBI Taxonomy" id="796943"/>
    <lineage>
        <taxon>Bacteria</taxon>
        <taxon>Bacillati</taxon>
        <taxon>Bacillota</taxon>
        <taxon>Clostridia</taxon>
        <taxon>Lachnospirales</taxon>
        <taxon>Lachnospiraceae</taxon>
        <taxon>Oribacterium</taxon>
    </lineage>
</organism>
<feature type="domain" description="Putative Se/S carrier protein-like" evidence="1">
    <location>
        <begin position="3"/>
        <end position="68"/>
    </location>
</feature>
<dbReference type="AlphaFoldDB" id="G9WM90"/>
<evidence type="ECO:0000313" key="2">
    <source>
        <dbReference type="EMBL" id="EHL12436.1"/>
    </source>
</evidence>
<dbReference type="InterPro" id="IPR021778">
    <property type="entry name" value="Se/S_carrier-like"/>
</dbReference>
<evidence type="ECO:0000313" key="3">
    <source>
        <dbReference type="Proteomes" id="UP000018461"/>
    </source>
</evidence>
<dbReference type="Proteomes" id="UP000018461">
    <property type="component" value="Unassembled WGS sequence"/>
</dbReference>
<reference evidence="2" key="1">
    <citation type="submission" date="2011-08" db="EMBL/GenBank/DDBJ databases">
        <authorList>
            <consortium name="The Broad Institute Genome Sequencing Platform"/>
            <person name="Earl A."/>
            <person name="Ward D."/>
            <person name="Feldgarden M."/>
            <person name="Gevers D."/>
            <person name="Sizova M."/>
            <person name="Hazen A."/>
            <person name="Epstein S."/>
            <person name="Young S.K."/>
            <person name="Zeng Q."/>
            <person name="Gargeya S."/>
            <person name="Fitzgerald M."/>
            <person name="Haas B."/>
            <person name="Abouelleil A."/>
            <person name="Alvarado L."/>
            <person name="Arachchi H.M."/>
            <person name="Berlin A."/>
            <person name="Brown A."/>
            <person name="Chapman S.B."/>
            <person name="Chen Z."/>
            <person name="Dunbar C."/>
            <person name="Freedman E."/>
            <person name="Gearin G."/>
            <person name="Gellesch M."/>
            <person name="Goldberg J."/>
            <person name="Griggs A."/>
            <person name="Gujja S."/>
            <person name="Heiman D."/>
            <person name="Howarth C."/>
            <person name="Larson L."/>
            <person name="Lui A."/>
            <person name="MacDonald P.J.P."/>
            <person name="Montmayeur A."/>
            <person name="Murphy C."/>
            <person name="Neiman D."/>
            <person name="Pearson M."/>
            <person name="Priest M."/>
            <person name="Roberts A."/>
            <person name="Saif S."/>
            <person name="Shea T."/>
            <person name="Shenoy N."/>
            <person name="Sisk P."/>
            <person name="Stolte C."/>
            <person name="Sykes S."/>
            <person name="Wortman J."/>
            <person name="Nusbaum C."/>
            <person name="Birren B."/>
        </authorList>
    </citation>
    <scope>NUCLEOTIDE SEQUENCE</scope>
    <source>
        <strain evidence="2">ACB1</strain>
    </source>
</reference>
<proteinExistence type="predicted"/>
<accession>G9WM90</accession>